<dbReference type="GO" id="GO:0050511">
    <property type="term" value="F:undecaprenyldiphospho-muramoylpentapeptide beta-N-acetylglucosaminyltransferase activity"/>
    <property type="evidence" value="ECO:0007669"/>
    <property type="project" value="UniProtKB-UniRule"/>
</dbReference>
<evidence type="ECO:0000259" key="12">
    <source>
        <dbReference type="Pfam" id="PF04101"/>
    </source>
</evidence>
<gene>
    <name evidence="10 13" type="primary">murG</name>
    <name evidence="13" type="ORF">EZJ44_02310</name>
</gene>
<dbReference type="Gene3D" id="3.40.50.2000">
    <property type="entry name" value="Glycogen Phosphorylase B"/>
    <property type="match status" value="2"/>
</dbReference>
<dbReference type="GO" id="GO:0005886">
    <property type="term" value="C:plasma membrane"/>
    <property type="evidence" value="ECO:0007669"/>
    <property type="project" value="UniProtKB-SubCell"/>
</dbReference>
<dbReference type="GO" id="GO:0005975">
    <property type="term" value="P:carbohydrate metabolic process"/>
    <property type="evidence" value="ECO:0007669"/>
    <property type="project" value="InterPro"/>
</dbReference>
<feature type="binding site" evidence="10">
    <location>
        <position position="307"/>
    </location>
    <ligand>
        <name>UDP-N-acetyl-alpha-D-glucosamine</name>
        <dbReference type="ChEBI" id="CHEBI:57705"/>
    </ligand>
</feature>
<comment type="pathway">
    <text evidence="10">Cell wall biogenesis; peptidoglycan biosynthesis.</text>
</comment>
<dbReference type="CDD" id="cd03785">
    <property type="entry name" value="GT28_MurG"/>
    <property type="match status" value="1"/>
</dbReference>
<dbReference type="GO" id="GO:0051301">
    <property type="term" value="P:cell division"/>
    <property type="evidence" value="ECO:0007669"/>
    <property type="project" value="UniProtKB-KW"/>
</dbReference>
<keyword evidence="5 10" id="KW-0133">Cell shape</keyword>
<dbReference type="RefSeq" id="WP_131279736.1">
    <property type="nucleotide sequence ID" value="NZ_JBHSLR010000009.1"/>
</dbReference>
<keyword evidence="2 10" id="KW-0132">Cell division</keyword>
<dbReference type="AlphaFoldDB" id="A0A4Q9V2T0"/>
<dbReference type="GO" id="GO:0009252">
    <property type="term" value="P:peptidoglycan biosynthetic process"/>
    <property type="evidence" value="ECO:0007669"/>
    <property type="project" value="UniProtKB-UniRule"/>
</dbReference>
<evidence type="ECO:0000256" key="1">
    <source>
        <dbReference type="ARBA" id="ARBA00022475"/>
    </source>
</evidence>
<keyword evidence="3 10" id="KW-0328">Glycosyltransferase</keyword>
<feature type="binding site" evidence="10">
    <location>
        <position position="209"/>
    </location>
    <ligand>
        <name>UDP-N-acetyl-alpha-D-glucosamine</name>
        <dbReference type="ChEBI" id="CHEBI:57705"/>
    </ligand>
</feature>
<dbReference type="InterPro" id="IPR007235">
    <property type="entry name" value="Glyco_trans_28_C"/>
</dbReference>
<dbReference type="NCBIfam" id="TIGR01133">
    <property type="entry name" value="murG"/>
    <property type="match status" value="1"/>
</dbReference>
<evidence type="ECO:0000256" key="2">
    <source>
        <dbReference type="ARBA" id="ARBA00022618"/>
    </source>
</evidence>
<feature type="binding site" evidence="10">
    <location>
        <begin position="15"/>
        <end position="17"/>
    </location>
    <ligand>
        <name>UDP-N-acetyl-alpha-D-glucosamine</name>
        <dbReference type="ChEBI" id="CHEBI:57705"/>
    </ligand>
</feature>
<evidence type="ECO:0000313" key="13">
    <source>
        <dbReference type="EMBL" id="TBW22762.1"/>
    </source>
</evidence>
<reference evidence="13 14" key="1">
    <citation type="submission" date="2019-02" db="EMBL/GenBank/DDBJ databases">
        <title>Arcanobacterium bovis sp. nov., isolated from the milk of a cow with mastitis.</title>
        <authorList>
            <person name="Sammra O."/>
            <person name="Foster G."/>
            <person name="Hassan A."/>
            <person name="Alssahen M."/>
            <person name="Laemmler C."/>
            <person name="Borowiak M."/>
            <person name="Malorny B."/>
            <person name="Abdulmawjood A."/>
        </authorList>
    </citation>
    <scope>NUCLEOTIDE SEQUENCE [LARGE SCALE GENOMIC DNA]</scope>
    <source>
        <strain evidence="13 14">C605018/01/1</strain>
    </source>
</reference>
<evidence type="ECO:0000256" key="4">
    <source>
        <dbReference type="ARBA" id="ARBA00022679"/>
    </source>
</evidence>
<comment type="caution">
    <text evidence="10">Lacks conserved residue(s) required for the propagation of feature annotation.</text>
</comment>
<evidence type="ECO:0000313" key="14">
    <source>
        <dbReference type="Proteomes" id="UP000293036"/>
    </source>
</evidence>
<dbReference type="UniPathway" id="UPA00219"/>
<keyword evidence="8 10" id="KW-0131">Cell cycle</keyword>
<comment type="similarity">
    <text evidence="10">Belongs to the glycosyltransferase 28 family. MurG subfamily.</text>
</comment>
<evidence type="ECO:0000256" key="8">
    <source>
        <dbReference type="ARBA" id="ARBA00023306"/>
    </source>
</evidence>
<dbReference type="EMBL" id="SJDT01000002">
    <property type="protein sequence ID" value="TBW22762.1"/>
    <property type="molecule type" value="Genomic_DNA"/>
</dbReference>
<evidence type="ECO:0000256" key="7">
    <source>
        <dbReference type="ARBA" id="ARBA00023136"/>
    </source>
</evidence>
<keyword evidence="7 10" id="KW-0472">Membrane</keyword>
<evidence type="ECO:0000256" key="9">
    <source>
        <dbReference type="ARBA" id="ARBA00023316"/>
    </source>
</evidence>
<proteinExistence type="inferred from homology"/>
<keyword evidence="14" id="KW-1185">Reference proteome</keyword>
<keyword evidence="9 10" id="KW-0961">Cell wall biogenesis/degradation</keyword>
<evidence type="ECO:0000259" key="11">
    <source>
        <dbReference type="Pfam" id="PF03033"/>
    </source>
</evidence>
<dbReference type="SUPFAM" id="SSF53756">
    <property type="entry name" value="UDP-Glycosyltransferase/glycogen phosphorylase"/>
    <property type="match status" value="1"/>
</dbReference>
<evidence type="ECO:0000256" key="10">
    <source>
        <dbReference type="HAMAP-Rule" id="MF_00033"/>
    </source>
</evidence>
<name>A0A4Q9V2T0_9ACTO</name>
<keyword evidence="4 10" id="KW-0808">Transferase</keyword>
<feature type="domain" description="Glycosyltransferase family 28 N-terminal" evidence="11">
    <location>
        <begin position="8"/>
        <end position="146"/>
    </location>
</feature>
<comment type="subcellular location">
    <subcellularLocation>
        <location evidence="10">Cell membrane</location>
        <topology evidence="10">Peripheral membrane protein</topology>
        <orientation evidence="10">Cytoplasmic side</orientation>
    </subcellularLocation>
</comment>
<sequence length="374" mass="39824">MRDRQISVVLAGGGTAGHVNPLLSTADALKEINPQVEITVVGTDQGLEAELVPAAGYRLATIDRVPFPRRLNKNAITFLPRFRKSIEVAKQILRQANANVVVGFGGYVSTPVYLAAKALSIPVIVHEGNARPGMANKLGARFASLVALTFASTDLKARKGYTQTIGLPMRASISNLANDEKLRQDLRSQMLASYGFDANKPVIVVTGGSLGAVHLNDVITQCAHDIIDAGIQVLHITGKGKDDDVRERTQELRSRGYQVIDYLLGMEKAYALADLVITRAGAGMVAEVSGLGIPAIFVPLPIGNGEQALNATDVVNAGGALMVPDSDFTPQWLCTNVLPLFKEDRLNEMAKNARAASALDGAHVLAQKTLEIAS</sequence>
<keyword evidence="6 10" id="KW-0573">Peptidoglycan synthesis</keyword>
<dbReference type="Pfam" id="PF03033">
    <property type="entry name" value="Glyco_transf_28"/>
    <property type="match status" value="1"/>
</dbReference>
<evidence type="ECO:0000256" key="6">
    <source>
        <dbReference type="ARBA" id="ARBA00022984"/>
    </source>
</evidence>
<dbReference type="EC" id="2.4.1.227" evidence="10"/>
<dbReference type="Proteomes" id="UP000293036">
    <property type="component" value="Unassembled WGS sequence"/>
</dbReference>
<protein>
    <recommendedName>
        <fullName evidence="10">UDP-N-acetylglucosamine--N-acetylmuramyl-(pentapeptide) pyrophosphoryl-undecaprenol N-acetylglucosamine transferase</fullName>
        <ecNumber evidence="10">2.4.1.227</ecNumber>
    </recommendedName>
    <alternativeName>
        <fullName evidence="10">Undecaprenyl-PP-MurNAc-pentapeptide-UDPGlcNAc GlcNAc transferase</fullName>
    </alternativeName>
</protein>
<feature type="domain" description="Glycosyl transferase family 28 C-terminal" evidence="12">
    <location>
        <begin position="202"/>
        <end position="362"/>
    </location>
</feature>
<dbReference type="GO" id="GO:0071555">
    <property type="term" value="P:cell wall organization"/>
    <property type="evidence" value="ECO:0007669"/>
    <property type="project" value="UniProtKB-KW"/>
</dbReference>
<evidence type="ECO:0000256" key="3">
    <source>
        <dbReference type="ARBA" id="ARBA00022676"/>
    </source>
</evidence>
<evidence type="ECO:0000256" key="5">
    <source>
        <dbReference type="ARBA" id="ARBA00022960"/>
    </source>
</evidence>
<dbReference type="GO" id="GO:0008360">
    <property type="term" value="P:regulation of cell shape"/>
    <property type="evidence" value="ECO:0007669"/>
    <property type="project" value="UniProtKB-KW"/>
</dbReference>
<dbReference type="GO" id="GO:0051991">
    <property type="term" value="F:UDP-N-acetyl-D-glucosamine:N-acetylmuramoyl-L-alanyl-D-glutamyl-meso-2,6-diaminopimelyl-D-alanyl-D-alanine-diphosphoundecaprenol 4-beta-N-acetylglucosaminlytransferase activity"/>
    <property type="evidence" value="ECO:0007669"/>
    <property type="project" value="RHEA"/>
</dbReference>
<comment type="catalytic activity">
    <reaction evidence="10">
        <text>di-trans,octa-cis-undecaprenyl diphospho-N-acetyl-alpha-D-muramoyl-L-alanyl-D-glutamyl-meso-2,6-diaminopimeloyl-D-alanyl-D-alanine + UDP-N-acetyl-alpha-D-glucosamine = di-trans,octa-cis-undecaprenyl diphospho-[N-acetyl-alpha-D-glucosaminyl-(1-&gt;4)]-N-acetyl-alpha-D-muramoyl-L-alanyl-D-glutamyl-meso-2,6-diaminopimeloyl-D-alanyl-D-alanine + UDP + H(+)</text>
        <dbReference type="Rhea" id="RHEA:31227"/>
        <dbReference type="ChEBI" id="CHEBI:15378"/>
        <dbReference type="ChEBI" id="CHEBI:57705"/>
        <dbReference type="ChEBI" id="CHEBI:58223"/>
        <dbReference type="ChEBI" id="CHEBI:61387"/>
        <dbReference type="ChEBI" id="CHEBI:61388"/>
        <dbReference type="EC" id="2.4.1.227"/>
    </reaction>
</comment>
<dbReference type="InterPro" id="IPR006009">
    <property type="entry name" value="GlcNAc_MurG"/>
</dbReference>
<dbReference type="PANTHER" id="PTHR21015:SF22">
    <property type="entry name" value="GLYCOSYLTRANSFERASE"/>
    <property type="match status" value="1"/>
</dbReference>
<dbReference type="Pfam" id="PF04101">
    <property type="entry name" value="Glyco_tran_28_C"/>
    <property type="match status" value="1"/>
</dbReference>
<accession>A0A4Q9V2T0</accession>
<comment type="function">
    <text evidence="10">Cell wall formation. Catalyzes the transfer of a GlcNAc subunit on undecaprenyl-pyrophosphoryl-MurNAc-pentapeptide (lipid intermediate I) to form undecaprenyl-pyrophosphoryl-MurNAc-(pentapeptide)GlcNAc (lipid intermediate II).</text>
</comment>
<feature type="binding site" evidence="10">
    <location>
        <position position="170"/>
    </location>
    <ligand>
        <name>UDP-N-acetyl-alpha-D-glucosamine</name>
        <dbReference type="ChEBI" id="CHEBI:57705"/>
    </ligand>
</feature>
<dbReference type="HAMAP" id="MF_00033">
    <property type="entry name" value="MurG"/>
    <property type="match status" value="1"/>
</dbReference>
<feature type="binding site" evidence="10">
    <location>
        <position position="129"/>
    </location>
    <ligand>
        <name>UDP-N-acetyl-alpha-D-glucosamine</name>
        <dbReference type="ChEBI" id="CHEBI:57705"/>
    </ligand>
</feature>
<dbReference type="OrthoDB" id="9808936at2"/>
<organism evidence="13 14">
    <name type="scientific">Arcanobacterium bovis</name>
    <dbReference type="NCBI Taxonomy" id="2529275"/>
    <lineage>
        <taxon>Bacteria</taxon>
        <taxon>Bacillati</taxon>
        <taxon>Actinomycetota</taxon>
        <taxon>Actinomycetes</taxon>
        <taxon>Actinomycetales</taxon>
        <taxon>Actinomycetaceae</taxon>
        <taxon>Arcanobacterium</taxon>
    </lineage>
</organism>
<keyword evidence="1 10" id="KW-1003">Cell membrane</keyword>
<comment type="caution">
    <text evidence="13">The sequence shown here is derived from an EMBL/GenBank/DDBJ whole genome shotgun (WGS) entry which is preliminary data.</text>
</comment>
<dbReference type="PANTHER" id="PTHR21015">
    <property type="entry name" value="UDP-N-ACETYLGLUCOSAMINE--N-ACETYLMURAMYL-(PENTAPEPTIDE) PYROPHOSPHORYL-UNDECAPRENOL N-ACETYLGLUCOSAMINE TRANSFERASE 1"/>
    <property type="match status" value="1"/>
</dbReference>
<dbReference type="InterPro" id="IPR004276">
    <property type="entry name" value="GlycoTrans_28_N"/>
</dbReference>